<name>A0A3P7SYL9_9BILA</name>
<keyword evidence="2" id="KW-1185">Reference proteome</keyword>
<dbReference type="AlphaFoldDB" id="A0A3P7SYL9"/>
<sequence length="93" mass="10753">MITIKQLHFILRWSMAMSLKIVKKYSDKIRVGEIFPHIPLSTLRLLNDSSSIVGLNYQIGTEFRFLAGPTYAIVGFRKFVVLQKRCYEVISIC</sequence>
<organism evidence="1 2">
    <name type="scientific">Brugia timori</name>
    <dbReference type="NCBI Taxonomy" id="42155"/>
    <lineage>
        <taxon>Eukaryota</taxon>
        <taxon>Metazoa</taxon>
        <taxon>Ecdysozoa</taxon>
        <taxon>Nematoda</taxon>
        <taxon>Chromadorea</taxon>
        <taxon>Rhabditida</taxon>
        <taxon>Spirurina</taxon>
        <taxon>Spiruromorpha</taxon>
        <taxon>Filarioidea</taxon>
        <taxon>Onchocercidae</taxon>
        <taxon>Brugia</taxon>
    </lineage>
</organism>
<evidence type="ECO:0000313" key="1">
    <source>
        <dbReference type="EMBL" id="VDO13546.1"/>
    </source>
</evidence>
<evidence type="ECO:0000313" key="2">
    <source>
        <dbReference type="Proteomes" id="UP000280834"/>
    </source>
</evidence>
<protein>
    <submittedName>
        <fullName evidence="1">Uncharacterized protein</fullName>
    </submittedName>
</protein>
<gene>
    <name evidence="1" type="ORF">BTMF_LOCUS2878</name>
</gene>
<proteinExistence type="predicted"/>
<accession>A0A3P7SYL9</accession>
<reference evidence="1 2" key="1">
    <citation type="submission" date="2018-11" db="EMBL/GenBank/DDBJ databases">
        <authorList>
            <consortium name="Pathogen Informatics"/>
        </authorList>
    </citation>
    <scope>NUCLEOTIDE SEQUENCE [LARGE SCALE GENOMIC DNA]</scope>
</reference>
<dbReference type="Proteomes" id="UP000280834">
    <property type="component" value="Unassembled WGS sequence"/>
</dbReference>
<dbReference type="EMBL" id="UZAG01002487">
    <property type="protein sequence ID" value="VDO13546.1"/>
    <property type="molecule type" value="Genomic_DNA"/>
</dbReference>